<sequence>MKKLIPHNFKGTNPGITELKQIIESNIEVIEVPLTAGLSYYSYNARYTPDSLVITSIELLNNQSYSMSYAFDWTIFNGCLDLNSVENSNESVSFIVKPEGLEFDIIDFSSAGTESEL</sequence>
<organism evidence="1">
    <name type="scientific">Rouxiella sp. WC2420</name>
    <dbReference type="NCBI Taxonomy" id="3234145"/>
    <lineage>
        <taxon>Bacteria</taxon>
        <taxon>Pseudomonadati</taxon>
        <taxon>Pseudomonadota</taxon>
        <taxon>Gammaproteobacteria</taxon>
        <taxon>Enterobacterales</taxon>
        <taxon>Yersiniaceae</taxon>
        <taxon>Rouxiella</taxon>
    </lineage>
</organism>
<gene>
    <name evidence="1" type="ORF">AB3G37_19460</name>
</gene>
<accession>A0AB39VPR9</accession>
<reference evidence="1" key="1">
    <citation type="submission" date="2024-07" db="EMBL/GenBank/DDBJ databases">
        <authorList>
            <person name="Biller S.J."/>
        </authorList>
    </citation>
    <scope>NUCLEOTIDE SEQUENCE</scope>
    <source>
        <strain evidence="1">WC2420</strain>
    </source>
</reference>
<evidence type="ECO:0000313" key="1">
    <source>
        <dbReference type="EMBL" id="XDU71682.1"/>
    </source>
</evidence>
<dbReference type="RefSeq" id="WP_009639081.1">
    <property type="nucleotide sequence ID" value="NZ_CP165628.1"/>
</dbReference>
<protein>
    <submittedName>
        <fullName evidence="1">Uncharacterized protein</fullName>
    </submittedName>
</protein>
<dbReference type="AlphaFoldDB" id="A0AB39VPR9"/>
<proteinExistence type="predicted"/>
<name>A0AB39VPR9_9GAMM</name>
<dbReference type="EMBL" id="CP165628">
    <property type="protein sequence ID" value="XDU71682.1"/>
    <property type="molecule type" value="Genomic_DNA"/>
</dbReference>